<dbReference type="Proteomes" id="UP000653644">
    <property type="component" value="Unassembled WGS sequence"/>
</dbReference>
<evidence type="ECO:0000313" key="1">
    <source>
        <dbReference type="EMBL" id="GHA67661.1"/>
    </source>
</evidence>
<dbReference type="EMBL" id="BMVN01000062">
    <property type="protein sequence ID" value="GHA67661.1"/>
    <property type="molecule type" value="Genomic_DNA"/>
</dbReference>
<reference evidence="2" key="1">
    <citation type="journal article" date="2019" name="Int. J. Syst. Evol. Microbiol.">
        <title>The Global Catalogue of Microorganisms (GCM) 10K type strain sequencing project: providing services to taxonomists for standard genome sequencing and annotation.</title>
        <authorList>
            <consortium name="The Broad Institute Genomics Platform"/>
            <consortium name="The Broad Institute Genome Sequencing Center for Infectious Disease"/>
            <person name="Wu L."/>
            <person name="Ma J."/>
        </authorList>
    </citation>
    <scope>NUCLEOTIDE SEQUENCE [LARGE SCALE GENOMIC DNA]</scope>
    <source>
        <strain evidence="2">JCM 4733</strain>
    </source>
</reference>
<gene>
    <name evidence="1" type="ORF">GCM10010345_84140</name>
</gene>
<proteinExistence type="predicted"/>
<evidence type="ECO:0000313" key="2">
    <source>
        <dbReference type="Proteomes" id="UP000653644"/>
    </source>
</evidence>
<keyword evidence="2" id="KW-1185">Reference proteome</keyword>
<comment type="caution">
    <text evidence="1">The sequence shown here is derived from an EMBL/GenBank/DDBJ whole genome shotgun (WGS) entry which is preliminary data.</text>
</comment>
<organism evidence="1 2">
    <name type="scientific">Streptomyces canarius</name>
    <dbReference type="NCBI Taxonomy" id="285453"/>
    <lineage>
        <taxon>Bacteria</taxon>
        <taxon>Bacillati</taxon>
        <taxon>Actinomycetota</taxon>
        <taxon>Actinomycetes</taxon>
        <taxon>Kitasatosporales</taxon>
        <taxon>Streptomycetaceae</taxon>
        <taxon>Streptomyces</taxon>
    </lineage>
</organism>
<sequence length="68" mass="7119">MEGERTAGLADGLLPAGFATKDFSLLHTGRAGIPGQRVPGLGVRYSLPGGRHVLEPAARRRAKAPVIM</sequence>
<protein>
    <submittedName>
        <fullName evidence="1">Uncharacterized protein</fullName>
    </submittedName>
</protein>
<accession>A0ABQ3DAQ4</accession>
<name>A0ABQ3DAQ4_9ACTN</name>